<dbReference type="AlphaFoldDB" id="A0A1B6MNX3"/>
<sequence>MESLVIGYIRRPKSTLARVNLMSQQPLLDSKNWEEMNKLKHARTLEALNALVRISSRRKHPLNTRRFKKLEFAATETKYQRLKLTLIKEMSNISAINIKENQDLIHTQKAIGIQEGVDLFLKGMSRLALDGVTNQSGDVVLE</sequence>
<dbReference type="EMBL" id="GEBQ01002321">
    <property type="protein sequence ID" value="JAT37656.1"/>
    <property type="molecule type" value="Transcribed_RNA"/>
</dbReference>
<evidence type="ECO:0000313" key="1">
    <source>
        <dbReference type="EMBL" id="JAT37656.1"/>
    </source>
</evidence>
<protein>
    <submittedName>
        <fullName evidence="1">Uncharacterized protein</fullName>
    </submittedName>
</protein>
<proteinExistence type="predicted"/>
<gene>
    <name evidence="1" type="ORF">g.52548</name>
</gene>
<reference evidence="1" key="1">
    <citation type="submission" date="2015-11" db="EMBL/GenBank/DDBJ databases">
        <title>De novo transcriptome assembly of four potential Pierce s Disease insect vectors from Arizona vineyards.</title>
        <authorList>
            <person name="Tassone E.E."/>
        </authorList>
    </citation>
    <scope>NUCLEOTIDE SEQUENCE</scope>
</reference>
<organism evidence="1">
    <name type="scientific">Graphocephala atropunctata</name>
    <dbReference type="NCBI Taxonomy" id="36148"/>
    <lineage>
        <taxon>Eukaryota</taxon>
        <taxon>Metazoa</taxon>
        <taxon>Ecdysozoa</taxon>
        <taxon>Arthropoda</taxon>
        <taxon>Hexapoda</taxon>
        <taxon>Insecta</taxon>
        <taxon>Pterygota</taxon>
        <taxon>Neoptera</taxon>
        <taxon>Paraneoptera</taxon>
        <taxon>Hemiptera</taxon>
        <taxon>Auchenorrhyncha</taxon>
        <taxon>Membracoidea</taxon>
        <taxon>Cicadellidae</taxon>
        <taxon>Cicadellinae</taxon>
        <taxon>Cicadellini</taxon>
        <taxon>Graphocephala</taxon>
    </lineage>
</organism>
<accession>A0A1B6MNX3</accession>
<name>A0A1B6MNX3_9HEMI</name>
<feature type="non-terminal residue" evidence="1">
    <location>
        <position position="142"/>
    </location>
</feature>